<dbReference type="AlphaFoldDB" id="A0A8W8NTX2"/>
<reference evidence="4" key="1">
    <citation type="submission" date="2022-08" db="UniProtKB">
        <authorList>
            <consortium name="EnsemblMetazoa"/>
        </authorList>
    </citation>
    <scope>IDENTIFICATION</scope>
    <source>
        <strain evidence="4">05x7-T-G4-1.051#20</strain>
    </source>
</reference>
<evidence type="ECO:0000256" key="1">
    <source>
        <dbReference type="SAM" id="MobiDB-lite"/>
    </source>
</evidence>
<evidence type="ECO:0000313" key="4">
    <source>
        <dbReference type="EnsemblMetazoa" id="G7171.3:cds"/>
    </source>
</evidence>
<dbReference type="InterPro" id="IPR049050">
    <property type="entry name" value="nSTAND3"/>
</dbReference>
<dbReference type="SUPFAM" id="SSF52540">
    <property type="entry name" value="P-loop containing nucleoside triphosphate hydrolases"/>
    <property type="match status" value="1"/>
</dbReference>
<dbReference type="Pfam" id="PF20720">
    <property type="entry name" value="nSTAND3"/>
    <property type="match status" value="1"/>
</dbReference>
<evidence type="ECO:0000313" key="5">
    <source>
        <dbReference type="Proteomes" id="UP000005408"/>
    </source>
</evidence>
<keyword evidence="5" id="KW-1185">Reference proteome</keyword>
<name>A0A8W8NTX2_MAGGI</name>
<dbReference type="InterPro" id="IPR041249">
    <property type="entry name" value="HEPN_DZIP3"/>
</dbReference>
<dbReference type="InterPro" id="IPR027417">
    <property type="entry name" value="P-loop_NTPase"/>
</dbReference>
<feature type="region of interest" description="Disordered" evidence="1">
    <location>
        <begin position="743"/>
        <end position="766"/>
    </location>
</feature>
<dbReference type="EnsemblMetazoa" id="G7171.3">
    <property type="protein sequence ID" value="G7171.3:cds"/>
    <property type="gene ID" value="G7171"/>
</dbReference>
<feature type="domain" description="DZIP3-like HEPN" evidence="2">
    <location>
        <begin position="74"/>
        <end position="182"/>
    </location>
</feature>
<protein>
    <recommendedName>
        <fullName evidence="6">DZIP3-like HEPN domain-containing protein</fullName>
    </recommendedName>
</protein>
<evidence type="ECO:0000259" key="3">
    <source>
        <dbReference type="Pfam" id="PF20720"/>
    </source>
</evidence>
<evidence type="ECO:0000259" key="2">
    <source>
        <dbReference type="Pfam" id="PF18738"/>
    </source>
</evidence>
<accession>A0A8W8NTX2</accession>
<dbReference type="Pfam" id="PF18738">
    <property type="entry name" value="HEPN_DZIP3"/>
    <property type="match status" value="1"/>
</dbReference>
<proteinExistence type="predicted"/>
<feature type="domain" description="Novel STAND NTPase 3" evidence="3">
    <location>
        <begin position="222"/>
        <end position="372"/>
    </location>
</feature>
<dbReference type="Proteomes" id="UP000005408">
    <property type="component" value="Unassembled WGS sequence"/>
</dbReference>
<evidence type="ECO:0008006" key="6">
    <source>
        <dbReference type="Google" id="ProtNLM"/>
    </source>
</evidence>
<organism evidence="4 5">
    <name type="scientific">Magallana gigas</name>
    <name type="common">Pacific oyster</name>
    <name type="synonym">Crassostrea gigas</name>
    <dbReference type="NCBI Taxonomy" id="29159"/>
    <lineage>
        <taxon>Eukaryota</taxon>
        <taxon>Metazoa</taxon>
        <taxon>Spiralia</taxon>
        <taxon>Lophotrochozoa</taxon>
        <taxon>Mollusca</taxon>
        <taxon>Bivalvia</taxon>
        <taxon>Autobranchia</taxon>
        <taxon>Pteriomorphia</taxon>
        <taxon>Ostreida</taxon>
        <taxon>Ostreoidea</taxon>
        <taxon>Ostreidae</taxon>
        <taxon>Magallana</taxon>
    </lineage>
</organism>
<sequence>MALSKYDSTRETTNLARVARIILGPCTDALRAVLKKEMLPAALPHNVKVFMANLPKYTKPPISKTQLQQIKSGDYSNFDIPLLYVLLRNICSIPEHRLKWGNKPSRTDRSVSANIERIRLVRNEYYGHMTHFAIKDTEFINQWKELLLIVIELEAYIGSSTDLQDAVKEIKSCPMDREVEQKFIGKLLLIEELQDRIASLENTKVPFLLKDISKWKEDDKVFFETHSFSSMLEKVKSQPYVMFVGVPGSGKTATARHIALVLQGEGYDILSIKNINDIETYCDPQNPQVFVIDDVLGKFGLDVTMYNIFKKYEDILTIPKMSKTKVLMTCRELVYRNEKLSTHFLSQERNVVLLNSKDNVLNDNDKLKILARYQLGSDVLSSAEIKSSSNMFPLLCKLFSSKPNFKDYGSTFFISPIPCILDELDYMSTESKKCYASLVLLVVNQNKLSKDILDNITNANGESNVNEKKNNILKACKVRKDMESFRIIDALSEMEKTYTRRFGSEFTFVHDSMFEIVAFHFGRRFQGLILQYMSSDYIAHYIKLETSDSENIESEEKTCIDNKQIKKNTVENSVIDLCIKVQGSHHKALAERLYIDVENGEWYNVFGNEALKRPSVVQAFIEVMAEKPYSKLKSLFFSELKHTTNLRHDVNQVYRFHESGGLERMIKGMLINERFSRYYETSIRAISWVIYQGHNQLLQYIIARTIHEHSNIYDLFRNSYNECKENYPDEIKYGTNNESEFIPDNALPDEQENDTDNLSKNSGEDCMSGEQDNDTLGILNCCLLCFGYCVTSDSHITNTSACPLTPFEMESDEDYRKTEESEKHPNSIDDDMEVVGRNMESEIDSYIEPVIVEHNRLLCLGCYSGDITTVTILLKHVNKHAMDITESCHRRSFWLNRNSNGYKNYYVTFEI</sequence>